<sequence length="281" mass="33424">MIVSSITSGLGNQLFQYAFGRALSLYHSVPLKTDLYWFQHEQNTSHRKYGLTHFNIQAPEATWQELDTYIFADTKWHRLTRPYYKRIRIEERSNKYDANVWKFPKHTYVLGFWQAWRYFADYHAPIREEFQIITPPSDQAARYLDQMSRGTSVSVHIRRGDYLTNPTFNTLTPEYYQRAISYLQERYESLNWFVFSDDMPWVQENITLPESTTLVKGLSDIDDFRLMNAARHSIIANSTFSWWAAWLKETGDHVIVAPQTPFTHEWLWSGDDLFPPHFVRL</sequence>
<proteinExistence type="predicted"/>
<gene>
    <name evidence="3" type="ORF">J2I46_24920</name>
</gene>
<evidence type="ECO:0000256" key="1">
    <source>
        <dbReference type="ARBA" id="ARBA00022676"/>
    </source>
</evidence>
<dbReference type="RefSeq" id="WP_207331803.1">
    <property type="nucleotide sequence ID" value="NZ_JAFMYW010000009.1"/>
</dbReference>
<dbReference type="InterPro" id="IPR002516">
    <property type="entry name" value="Glyco_trans_11"/>
</dbReference>
<dbReference type="Pfam" id="PF01531">
    <property type="entry name" value="Glyco_transf_11"/>
    <property type="match status" value="1"/>
</dbReference>
<dbReference type="PANTHER" id="PTHR11927">
    <property type="entry name" value="GALACTOSIDE 2-L-FUCOSYLTRANSFERASE"/>
    <property type="match status" value="1"/>
</dbReference>
<accession>A0ABS3JPC4</accession>
<protein>
    <submittedName>
        <fullName evidence="3">Alpha-1,2-fucosyltransferase</fullName>
    </submittedName>
</protein>
<comment type="caution">
    <text evidence="3">The sequence shown here is derived from an EMBL/GenBank/DDBJ whole genome shotgun (WGS) entry which is preliminary data.</text>
</comment>
<keyword evidence="1" id="KW-0328">Glycosyltransferase</keyword>
<dbReference type="CDD" id="cd11301">
    <property type="entry name" value="Fut1_Fut2_like"/>
    <property type="match status" value="1"/>
</dbReference>
<evidence type="ECO:0000256" key="2">
    <source>
        <dbReference type="ARBA" id="ARBA00022679"/>
    </source>
</evidence>
<dbReference type="PANTHER" id="PTHR11927:SF9">
    <property type="entry name" value="L-FUCOSYLTRANSFERASE"/>
    <property type="match status" value="1"/>
</dbReference>
<evidence type="ECO:0000313" key="4">
    <source>
        <dbReference type="Proteomes" id="UP000664628"/>
    </source>
</evidence>
<dbReference type="EMBL" id="JAFMYW010000009">
    <property type="protein sequence ID" value="MBO0951850.1"/>
    <property type="molecule type" value="Genomic_DNA"/>
</dbReference>
<organism evidence="3 4">
    <name type="scientific">Fibrella forsythiae</name>
    <dbReference type="NCBI Taxonomy" id="2817061"/>
    <lineage>
        <taxon>Bacteria</taxon>
        <taxon>Pseudomonadati</taxon>
        <taxon>Bacteroidota</taxon>
        <taxon>Cytophagia</taxon>
        <taxon>Cytophagales</taxon>
        <taxon>Spirosomataceae</taxon>
        <taxon>Fibrella</taxon>
    </lineage>
</organism>
<keyword evidence="2" id="KW-0808">Transferase</keyword>
<dbReference type="Proteomes" id="UP000664628">
    <property type="component" value="Unassembled WGS sequence"/>
</dbReference>
<name>A0ABS3JPC4_9BACT</name>
<reference evidence="3 4" key="1">
    <citation type="submission" date="2021-03" db="EMBL/GenBank/DDBJ databases">
        <title>Fibrella sp. HMF5405 genome sequencing and assembly.</title>
        <authorList>
            <person name="Kang H."/>
            <person name="Kim H."/>
            <person name="Bae S."/>
            <person name="Joh K."/>
        </authorList>
    </citation>
    <scope>NUCLEOTIDE SEQUENCE [LARGE SCALE GENOMIC DNA]</scope>
    <source>
        <strain evidence="3 4">HMF5405</strain>
    </source>
</reference>
<evidence type="ECO:0000313" key="3">
    <source>
        <dbReference type="EMBL" id="MBO0951850.1"/>
    </source>
</evidence>
<keyword evidence="4" id="KW-1185">Reference proteome</keyword>